<evidence type="ECO:0000256" key="2">
    <source>
        <dbReference type="ARBA" id="ARBA00022741"/>
    </source>
</evidence>
<dbReference type="InterPro" id="IPR041679">
    <property type="entry name" value="DNA2/NAM7-like_C"/>
</dbReference>
<keyword evidence="4 7" id="KW-0347">Helicase</keyword>
<organism evidence="7 8">
    <name type="scientific">Pseudomonas nunensis</name>
    <dbReference type="NCBI Taxonomy" id="2961896"/>
    <lineage>
        <taxon>Bacteria</taxon>
        <taxon>Pseudomonadati</taxon>
        <taxon>Pseudomonadota</taxon>
        <taxon>Gammaproteobacteria</taxon>
        <taxon>Pseudomonadales</taxon>
        <taxon>Pseudomonadaceae</taxon>
        <taxon>Pseudomonas</taxon>
    </lineage>
</organism>
<dbReference type="Proteomes" id="UP001059607">
    <property type="component" value="Chromosome"/>
</dbReference>
<evidence type="ECO:0000313" key="8">
    <source>
        <dbReference type="Proteomes" id="UP001059607"/>
    </source>
</evidence>
<dbReference type="PANTHER" id="PTHR43788:SF8">
    <property type="entry name" value="DNA-BINDING PROTEIN SMUBP-2"/>
    <property type="match status" value="1"/>
</dbReference>
<dbReference type="InterPro" id="IPR050534">
    <property type="entry name" value="Coronavir_polyprotein_1ab"/>
</dbReference>
<dbReference type="SUPFAM" id="SSF52540">
    <property type="entry name" value="P-loop containing nucleoside triphosphate hydrolases"/>
    <property type="match status" value="1"/>
</dbReference>
<dbReference type="CDD" id="cd18808">
    <property type="entry name" value="SF1_C_Upf1"/>
    <property type="match status" value="1"/>
</dbReference>
<comment type="similarity">
    <text evidence="1">Belongs to the DNA2/NAM7 helicase family.</text>
</comment>
<evidence type="ECO:0000256" key="4">
    <source>
        <dbReference type="ARBA" id="ARBA00022806"/>
    </source>
</evidence>
<dbReference type="RefSeq" id="WP_054615433.1">
    <property type="nucleotide sequence ID" value="NZ_CP101125.1"/>
</dbReference>
<dbReference type="Pfam" id="PF13086">
    <property type="entry name" value="AAA_11"/>
    <property type="match status" value="2"/>
</dbReference>
<evidence type="ECO:0000313" key="7">
    <source>
        <dbReference type="EMBL" id="UTO11730.1"/>
    </source>
</evidence>
<keyword evidence="2" id="KW-0547">Nucleotide-binding</keyword>
<dbReference type="InterPro" id="IPR047187">
    <property type="entry name" value="SF1_C_Upf1"/>
</dbReference>
<dbReference type="InterPro" id="IPR027417">
    <property type="entry name" value="P-loop_NTPase"/>
</dbReference>
<evidence type="ECO:0000256" key="1">
    <source>
        <dbReference type="ARBA" id="ARBA00007913"/>
    </source>
</evidence>
<evidence type="ECO:0000256" key="3">
    <source>
        <dbReference type="ARBA" id="ARBA00022801"/>
    </source>
</evidence>
<sequence>MLLLLLMGITLAASTVTWWNGELTAEVKREIADLERQLEVIRAADRAKRSGIVNAYIERLLALVAGELEGRNSIATELTICRDKAVQIVSERFGGDESVSFRQCLFELDLALGQVQAERAYLMFVQRILPEYARRFLEGYSDDLPGTGILALPVDFPREGGLVTLAQVREGWLHGYRLTATDAPFVVDRRGLLVSVDHQHRSAVVCAGAGALFEAATFDGGQQISAQVVDRDDHGIVLQFQAAELSLVCGWKDHQDLQPGQTVDVFPDIWRLQDIARYGAKRLRVQRHQRVSGTRERWSPIPLAVSDEQLPALVEAYQKIEASGDMFRRLRIHVADSGHIAFSLGKVTILTHVDEHKSAFRVQSIAYDLPKSAVSLGLHAELTVFVIGGADETNADRSLFMPFVLALHHELDAHKAMLSQRQSASRLRKLSLIYQDQQQHYSDVNSCGFVAARADGAGRIVEGVLVGRTEYSWLTRDSKDAEPRLRISGQWQAFQVARFEWIDQPLGACRLELKLPKGMRSKDIDHSSLNRLERAMEGNQQETLSRALENAVLGKFASANVRDTLMGLSPEVVTHQHKGRDEVMALLQSKANVVAIWGPPGTGKTTLMVDWLKTIFKQGLETQWPRILITAPTHVAVDNLLSRLRKEVPWLEEEIVRYGSADRIEGTPIETRWQPNLLKSVRGEGDEEENNGELRRDWLKLLDEPSGYSSASRWLLGPRKIHAVTCVGMARQDYALSRSSFDIAIIDEAGKAFGAELLLPAAVAHKVVLVGDHNQLPPTVTSEMLSEEVGYRLPLKEVEALLKENMFQQWFDQLPAGNKGMLTVQHRMDEHIGQLVSRLFYDDQLQSSRHQPGWTLTRKRTLFLDFSEVTSYKHKKVGASKSSVNGTERAALLVLIRQLAKRKEAQAFKFLIICPYEAQKESIKDALAQVNLGFSCAITTVDAVQGDEADIVILLFTRSSGPVEFLLDRNRINVALSRAREAVIILGHLQCLTRAGQGPVAELITLGTSLQTLGHSVIDPTLGFNKSIGKAVFPDWRG</sequence>
<dbReference type="SMART" id="SM00382">
    <property type="entry name" value="AAA"/>
    <property type="match status" value="1"/>
</dbReference>
<feature type="domain" description="AAA+ ATPase" evidence="6">
    <location>
        <begin position="590"/>
        <end position="795"/>
    </location>
</feature>
<name>A0ABY5EAG5_9PSED</name>
<evidence type="ECO:0000259" key="6">
    <source>
        <dbReference type="SMART" id="SM00382"/>
    </source>
</evidence>
<keyword evidence="8" id="KW-1185">Reference proteome</keyword>
<protein>
    <submittedName>
        <fullName evidence="7">DNA2/NAM7 family helicase</fullName>
    </submittedName>
</protein>
<dbReference type="Gene3D" id="3.40.50.300">
    <property type="entry name" value="P-loop containing nucleotide triphosphate hydrolases"/>
    <property type="match status" value="2"/>
</dbReference>
<proteinExistence type="inferred from homology"/>
<dbReference type="InterPro" id="IPR003593">
    <property type="entry name" value="AAA+_ATPase"/>
</dbReference>
<keyword evidence="3" id="KW-0378">Hydrolase</keyword>
<dbReference type="Pfam" id="PF13087">
    <property type="entry name" value="AAA_12"/>
    <property type="match status" value="1"/>
</dbReference>
<reference evidence="7" key="1">
    <citation type="submission" date="2022-07" db="EMBL/GenBank/DDBJ databases">
        <title>Pseudomonas nunamit sp. nov. an antifungal species isolated from Greenland.</title>
        <authorList>
            <person name="Ntana F."/>
            <person name="Hennessy R.C."/>
            <person name="Zervas A."/>
            <person name="Stougaard P."/>
        </authorList>
    </citation>
    <scope>NUCLEOTIDE SEQUENCE</scope>
    <source>
        <strain evidence="7">In5</strain>
    </source>
</reference>
<gene>
    <name evidence="7" type="ORF">NK667_16145</name>
</gene>
<dbReference type="EMBL" id="CP101125">
    <property type="protein sequence ID" value="UTO11730.1"/>
    <property type="molecule type" value="Genomic_DNA"/>
</dbReference>
<dbReference type="PANTHER" id="PTHR43788">
    <property type="entry name" value="DNA2/NAM7 HELICASE FAMILY MEMBER"/>
    <property type="match status" value="1"/>
</dbReference>
<dbReference type="InterPro" id="IPR041677">
    <property type="entry name" value="DNA2/NAM7_AAA_11"/>
</dbReference>
<evidence type="ECO:0000256" key="5">
    <source>
        <dbReference type="ARBA" id="ARBA00022840"/>
    </source>
</evidence>
<keyword evidence="5" id="KW-0067">ATP-binding</keyword>
<dbReference type="GO" id="GO:0004386">
    <property type="term" value="F:helicase activity"/>
    <property type="evidence" value="ECO:0007669"/>
    <property type="project" value="UniProtKB-KW"/>
</dbReference>
<accession>A0ABY5EAG5</accession>